<organism evidence="2">
    <name type="scientific">marine sediment metagenome</name>
    <dbReference type="NCBI Taxonomy" id="412755"/>
    <lineage>
        <taxon>unclassified sequences</taxon>
        <taxon>metagenomes</taxon>
        <taxon>ecological metagenomes</taxon>
    </lineage>
</organism>
<accession>X1U0E0</accession>
<feature type="transmembrane region" description="Helical" evidence="1">
    <location>
        <begin position="6"/>
        <end position="25"/>
    </location>
</feature>
<gene>
    <name evidence="2" type="ORF">S12H4_49295</name>
</gene>
<name>X1U0E0_9ZZZZ</name>
<evidence type="ECO:0000313" key="2">
    <source>
        <dbReference type="EMBL" id="GAJ11003.1"/>
    </source>
</evidence>
<reference evidence="2" key="1">
    <citation type="journal article" date="2014" name="Front. Microbiol.">
        <title>High frequency of phylogenetically diverse reductive dehalogenase-homologous genes in deep subseafloor sedimentary metagenomes.</title>
        <authorList>
            <person name="Kawai M."/>
            <person name="Futagami T."/>
            <person name="Toyoda A."/>
            <person name="Takaki Y."/>
            <person name="Nishi S."/>
            <person name="Hori S."/>
            <person name="Arai W."/>
            <person name="Tsubouchi T."/>
            <person name="Morono Y."/>
            <person name="Uchiyama I."/>
            <person name="Ito T."/>
            <person name="Fujiyama A."/>
            <person name="Inagaki F."/>
            <person name="Takami H."/>
        </authorList>
    </citation>
    <scope>NUCLEOTIDE SEQUENCE</scope>
    <source>
        <strain evidence="2">Expedition CK06-06</strain>
    </source>
</reference>
<dbReference type="AlphaFoldDB" id="X1U0E0"/>
<keyword evidence="1" id="KW-0812">Transmembrane</keyword>
<protein>
    <submittedName>
        <fullName evidence="2">Uncharacterized protein</fullName>
    </submittedName>
</protein>
<keyword evidence="1" id="KW-0472">Membrane</keyword>
<comment type="caution">
    <text evidence="2">The sequence shown here is derived from an EMBL/GenBank/DDBJ whole genome shotgun (WGS) entry which is preliminary data.</text>
</comment>
<sequence>MRVSSVLFAVAVLIIAISLLCIWFYPSIQDFMASNTMWNGIRDFSSEFNADDIESLDELPDAAEETALVAIPYLDFRVEGAILRAYP</sequence>
<evidence type="ECO:0000256" key="1">
    <source>
        <dbReference type="SAM" id="Phobius"/>
    </source>
</evidence>
<dbReference type="EMBL" id="BARW01030907">
    <property type="protein sequence ID" value="GAJ11003.1"/>
    <property type="molecule type" value="Genomic_DNA"/>
</dbReference>
<keyword evidence="1" id="KW-1133">Transmembrane helix</keyword>
<proteinExistence type="predicted"/>
<feature type="non-terminal residue" evidence="2">
    <location>
        <position position="87"/>
    </location>
</feature>